<evidence type="ECO:0000256" key="2">
    <source>
        <dbReference type="ARBA" id="ARBA00022679"/>
    </source>
</evidence>
<sequence>MFMKILQWLKSLFGASETKNKNNTEIHLNINNNNVLNGVERDSRTEENPNSGRENNCIQYSWQDVEKSVIKMKNLLLKETYMPTLVVGIGRGGAVLGGLISGVFGKLPIVVMFYEYHKEESKITCETNILLNIPKKYLNKVLIVVGDIVTGRGMNTFTKAVKTMGAEEVRVYSFAYVGTISQYIPDYYSYNLNTSEFKFPWMIDEAYKRDSRGE</sequence>
<dbReference type="Proteomes" id="UP000038200">
    <property type="component" value="Unassembled WGS sequence"/>
</dbReference>
<dbReference type="InterPro" id="IPR029057">
    <property type="entry name" value="PRTase-like"/>
</dbReference>
<dbReference type="EMBL" id="CDOL01000282">
    <property type="protein sequence ID" value="CEN54410.1"/>
    <property type="molecule type" value="Genomic_DNA"/>
</dbReference>
<keyword evidence="1" id="KW-0328">Glycosyltransferase</keyword>
<proteinExistence type="predicted"/>
<gene>
    <name evidence="4" type="ORF">CCAND93_890001</name>
</gene>
<evidence type="ECO:0000313" key="5">
    <source>
        <dbReference type="Proteomes" id="UP000038200"/>
    </source>
</evidence>
<evidence type="ECO:0000256" key="1">
    <source>
        <dbReference type="ARBA" id="ARBA00022676"/>
    </source>
</evidence>
<dbReference type="Gene3D" id="3.40.50.2020">
    <property type="match status" value="1"/>
</dbReference>
<keyword evidence="2" id="KW-0808">Transferase</keyword>
<evidence type="ECO:0000259" key="3">
    <source>
        <dbReference type="Pfam" id="PF00156"/>
    </source>
</evidence>
<dbReference type="PANTHER" id="PTHR43363:SF1">
    <property type="entry name" value="HYPOXANTHINE-GUANINE PHOSPHORIBOSYLTRANSFERASE"/>
    <property type="match status" value="1"/>
</dbReference>
<dbReference type="InterPro" id="IPR000836">
    <property type="entry name" value="PRTase_dom"/>
</dbReference>
<organism evidence="4 5">
    <name type="scientific">Capnocytophaga canis</name>
    <dbReference type="NCBI Taxonomy" id="1848903"/>
    <lineage>
        <taxon>Bacteria</taxon>
        <taxon>Pseudomonadati</taxon>
        <taxon>Bacteroidota</taxon>
        <taxon>Flavobacteriia</taxon>
        <taxon>Flavobacteriales</taxon>
        <taxon>Flavobacteriaceae</taxon>
        <taxon>Capnocytophaga</taxon>
    </lineage>
</organism>
<protein>
    <recommendedName>
        <fullName evidence="3">Phosphoribosyltransferase domain-containing protein</fullName>
    </recommendedName>
</protein>
<dbReference type="SUPFAM" id="SSF53271">
    <property type="entry name" value="PRTase-like"/>
    <property type="match status" value="1"/>
</dbReference>
<evidence type="ECO:0000313" key="4">
    <source>
        <dbReference type="EMBL" id="CEN54410.1"/>
    </source>
</evidence>
<dbReference type="AlphaFoldDB" id="A0A0B7IRE9"/>
<dbReference type="PANTHER" id="PTHR43363">
    <property type="entry name" value="HYPOXANTHINE PHOSPHORIBOSYLTRANSFERASE"/>
    <property type="match status" value="1"/>
</dbReference>
<accession>A0A0B7IRE9</accession>
<dbReference type="CDD" id="cd06223">
    <property type="entry name" value="PRTases_typeI"/>
    <property type="match status" value="1"/>
</dbReference>
<feature type="domain" description="Phosphoribosyltransferase" evidence="3">
    <location>
        <begin position="79"/>
        <end position="201"/>
    </location>
</feature>
<dbReference type="GO" id="GO:0016757">
    <property type="term" value="F:glycosyltransferase activity"/>
    <property type="evidence" value="ECO:0007669"/>
    <property type="project" value="UniProtKB-KW"/>
</dbReference>
<dbReference type="Pfam" id="PF00156">
    <property type="entry name" value="Pribosyltran"/>
    <property type="match status" value="1"/>
</dbReference>
<name>A0A0B7IRE9_9FLAO</name>
<reference evidence="4 5" key="1">
    <citation type="submission" date="2015-01" db="EMBL/GenBank/DDBJ databases">
        <authorList>
            <person name="Xiang T."/>
            <person name="Song Y."/>
            <person name="Huang L."/>
            <person name="Wang B."/>
            <person name="Wu P."/>
        </authorList>
    </citation>
    <scope>NUCLEOTIDE SEQUENCE [LARGE SCALE GENOMIC DNA]</scope>
    <source>
        <strain evidence="4 5">CcD93</strain>
    </source>
</reference>